<evidence type="ECO:0000313" key="2">
    <source>
        <dbReference type="EMBL" id="KIS22872.1"/>
    </source>
</evidence>
<dbReference type="RefSeq" id="WP_043031674.1">
    <property type="nucleotide sequence ID" value="NZ_JXSU01000007.1"/>
</dbReference>
<dbReference type="PANTHER" id="PTHR34180:SF1">
    <property type="entry name" value="BETA-ALANYL-DOPAMINE_CARCININE HYDROLASE"/>
    <property type="match status" value="1"/>
</dbReference>
<organism evidence="2 3">
    <name type="scientific">Clostridium botulinum B2 450</name>
    <dbReference type="NCBI Taxonomy" id="1379739"/>
    <lineage>
        <taxon>Bacteria</taxon>
        <taxon>Bacillati</taxon>
        <taxon>Bacillota</taxon>
        <taxon>Clostridia</taxon>
        <taxon>Eubacteriales</taxon>
        <taxon>Clostridiaceae</taxon>
        <taxon>Clostridium</taxon>
    </lineage>
</organism>
<gene>
    <name evidence="2" type="ORF">N495_04500</name>
</gene>
<dbReference type="OrthoDB" id="8617387at2"/>
<dbReference type="PANTHER" id="PTHR34180">
    <property type="entry name" value="PEPTIDASE C45"/>
    <property type="match status" value="1"/>
</dbReference>
<proteinExistence type="predicted"/>
<dbReference type="Proteomes" id="UP000032250">
    <property type="component" value="Unassembled WGS sequence"/>
</dbReference>
<sequence>MKNLKACYYELEGTNYEVGKLLGEKMKATPQCLEMQKIQKYPFSKEEQIQIIKMFDEYCPGINEEIQGFTDVLGLDKFQALYYAMSFLKPGCSQMAILPQKTKNNHVLLARNYEFNDEMEELILCTTKIKGKYAHIGTSMVQFGRGDGMNECGLGVSQTSTGIPVANNIEGARKPAIVGLQFWAVIRSVLENCKDVNEAIKYVQSVPIAYNINLMVADKMGNAALIESLDGKKAIKRISANTKEQFLCSTNHIHFEELKKYDPKSMKNSVVRYNLINKYLNSKEIVTQDNLKSLLSTMYPEGLCCHYYEDFFCTLRGMVFDLNDGTADVCFGSTALNDWHTFKIDNGKKYLEYPAKIIKDRAPKDFYELI</sequence>
<accession>A0A0D1BSX0</accession>
<comment type="caution">
    <text evidence="2">The sequence shown here is derived from an EMBL/GenBank/DDBJ whole genome shotgun (WGS) entry which is preliminary data.</text>
</comment>
<dbReference type="AlphaFoldDB" id="A0A0D1BSX0"/>
<dbReference type="EMBL" id="JXSU01000007">
    <property type="protein sequence ID" value="KIS22872.1"/>
    <property type="molecule type" value="Genomic_DNA"/>
</dbReference>
<dbReference type="CDD" id="cd01935">
    <property type="entry name" value="Ntn_CGH_like"/>
    <property type="match status" value="1"/>
</dbReference>
<evidence type="ECO:0000313" key="3">
    <source>
        <dbReference type="Proteomes" id="UP000032250"/>
    </source>
</evidence>
<dbReference type="InterPro" id="IPR047794">
    <property type="entry name" value="C45_proenzyme-like"/>
</dbReference>
<dbReference type="Pfam" id="PF03417">
    <property type="entry name" value="AAT"/>
    <property type="match status" value="1"/>
</dbReference>
<feature type="domain" description="Peptidase C45 hydrolase" evidence="1">
    <location>
        <begin position="102"/>
        <end position="334"/>
    </location>
</feature>
<dbReference type="PATRIC" id="fig|1379739.3.peg.1223"/>
<reference evidence="2 3" key="1">
    <citation type="submission" date="2014-06" db="EMBL/GenBank/DDBJ databases">
        <title>Genome characterization of distinct group I Clostridium botulinum lineages.</title>
        <authorList>
            <person name="Giordani F."/>
            <person name="Anselmo A."/>
            <person name="Fillo S."/>
            <person name="Palozzi A.M."/>
            <person name="Fortunato A."/>
            <person name="Gentile B."/>
            <person name="Ciammaruconi A."/>
            <person name="Anniballi F."/>
            <person name="De Medici D."/>
            <person name="Lista F."/>
        </authorList>
    </citation>
    <scope>NUCLEOTIDE SEQUENCE [LARGE SCALE GENOMIC DNA]</scope>
    <source>
        <strain evidence="2 3">B2 450</strain>
    </source>
</reference>
<dbReference type="Gene3D" id="3.60.60.10">
    <property type="entry name" value="Penicillin V Acylase, Chain A"/>
    <property type="match status" value="1"/>
</dbReference>
<dbReference type="GO" id="GO:0016787">
    <property type="term" value="F:hydrolase activity"/>
    <property type="evidence" value="ECO:0007669"/>
    <property type="project" value="UniProtKB-KW"/>
</dbReference>
<evidence type="ECO:0000259" key="1">
    <source>
        <dbReference type="Pfam" id="PF03417"/>
    </source>
</evidence>
<dbReference type="HOGENOM" id="CLU_064034_0_0_9"/>
<name>A0A0D1BSX0_CLOBO</name>
<dbReference type="SUPFAM" id="SSF56235">
    <property type="entry name" value="N-terminal nucleophile aminohydrolases (Ntn hydrolases)"/>
    <property type="match status" value="1"/>
</dbReference>
<dbReference type="InterPro" id="IPR005079">
    <property type="entry name" value="Peptidase_C45_hydrolase"/>
</dbReference>
<protein>
    <submittedName>
        <fullName evidence="2">Choloylglycine hydrolase</fullName>
    </submittedName>
</protein>
<dbReference type="InterPro" id="IPR047801">
    <property type="entry name" value="Peptidase_C45"/>
</dbReference>
<dbReference type="InterPro" id="IPR029055">
    <property type="entry name" value="Ntn_hydrolases_N"/>
</dbReference>
<dbReference type="NCBIfam" id="NF040521">
    <property type="entry name" value="C45_proenzyme"/>
    <property type="match status" value="1"/>
</dbReference>
<keyword evidence="2" id="KW-0378">Hydrolase</keyword>